<keyword evidence="3" id="KW-0862">Zinc</keyword>
<evidence type="ECO:0000256" key="3">
    <source>
        <dbReference type="ARBA" id="ARBA00022833"/>
    </source>
</evidence>
<dbReference type="PANTHER" id="PTHR45969:SF69">
    <property type="entry name" value="FINGER DOMAIN PROTEIN, PUTATIVE (AFU_ORTHOLOGUE AFUA_3G12190)-RELATED"/>
    <property type="match status" value="1"/>
</dbReference>
<dbReference type="InterPro" id="IPR013083">
    <property type="entry name" value="Znf_RING/FYVE/PHD"/>
</dbReference>
<name>A0ABQ8XHF1_9EUKA</name>
<keyword evidence="5" id="KW-0472">Membrane</keyword>
<organism evidence="7 8">
    <name type="scientific">Anaeramoeba flamelloides</name>
    <dbReference type="NCBI Taxonomy" id="1746091"/>
    <lineage>
        <taxon>Eukaryota</taxon>
        <taxon>Metamonada</taxon>
        <taxon>Anaeramoebidae</taxon>
        <taxon>Anaeramoeba</taxon>
    </lineage>
</organism>
<feature type="transmembrane region" description="Helical" evidence="5">
    <location>
        <begin position="5"/>
        <end position="23"/>
    </location>
</feature>
<evidence type="ECO:0000256" key="4">
    <source>
        <dbReference type="PROSITE-ProRule" id="PRU00175"/>
    </source>
</evidence>
<keyword evidence="1" id="KW-0479">Metal-binding</keyword>
<evidence type="ECO:0000256" key="5">
    <source>
        <dbReference type="SAM" id="Phobius"/>
    </source>
</evidence>
<sequence>MLCFVFYNLSIIIQIVIFSYLKLETKFGKNKHRLALTILFLENLIANNGIINNFFRFKFYQLYRSGMISRSKAVKLFLEYEIINKTIIFFCTLAHYAHLIYSITWFSYYLFIIIFKLKIILYLLEERKTLYLDVCQSSNSIYLSLNKISDVQLQELISNKYRCSICRASFKKNHNICKLQCTHCFHEGCLVEWLSNKQVCPLCSKEIKITAPKNGAFVDPKFQKILTFIDLFLKIVNLRFLTNRIFGRRNGLQNEQEQIIMRNIQQILNRNDISLAEIRRELNITGNPNLAAQRLLQRYSNN</sequence>
<gene>
    <name evidence="7" type="ORF">M0813_05444</name>
</gene>
<dbReference type="SMART" id="SM00184">
    <property type="entry name" value="RING"/>
    <property type="match status" value="1"/>
</dbReference>
<dbReference type="PANTHER" id="PTHR45969">
    <property type="entry name" value="RING ZINC FINGER PROTEIN-RELATED"/>
    <property type="match status" value="1"/>
</dbReference>
<dbReference type="Proteomes" id="UP001150062">
    <property type="component" value="Unassembled WGS sequence"/>
</dbReference>
<dbReference type="PROSITE" id="PS50089">
    <property type="entry name" value="ZF_RING_2"/>
    <property type="match status" value="1"/>
</dbReference>
<feature type="transmembrane region" description="Helical" evidence="5">
    <location>
        <begin position="35"/>
        <end position="55"/>
    </location>
</feature>
<reference evidence="7" key="1">
    <citation type="submission" date="2022-08" db="EMBL/GenBank/DDBJ databases">
        <title>Novel sulfate-reducing endosymbionts in the free-living metamonad Anaeramoeba.</title>
        <authorList>
            <person name="Jerlstrom-Hultqvist J."/>
            <person name="Cepicka I."/>
            <person name="Gallot-Lavallee L."/>
            <person name="Salas-Leiva D."/>
            <person name="Curtis B.A."/>
            <person name="Zahonova K."/>
            <person name="Pipaliya S."/>
            <person name="Dacks J."/>
            <person name="Roger A.J."/>
        </authorList>
    </citation>
    <scope>NUCLEOTIDE SEQUENCE</scope>
    <source>
        <strain evidence="7">Schooner1</strain>
    </source>
</reference>
<dbReference type="InterPro" id="IPR001841">
    <property type="entry name" value="Znf_RING"/>
</dbReference>
<accession>A0ABQ8XHF1</accession>
<keyword evidence="5" id="KW-0812">Transmembrane</keyword>
<evidence type="ECO:0000256" key="2">
    <source>
        <dbReference type="ARBA" id="ARBA00022771"/>
    </source>
</evidence>
<keyword evidence="2 4" id="KW-0863">Zinc-finger</keyword>
<dbReference type="Pfam" id="PF13639">
    <property type="entry name" value="zf-RING_2"/>
    <property type="match status" value="1"/>
</dbReference>
<evidence type="ECO:0000313" key="7">
    <source>
        <dbReference type="EMBL" id="KAJ6231924.1"/>
    </source>
</evidence>
<evidence type="ECO:0000256" key="1">
    <source>
        <dbReference type="ARBA" id="ARBA00022723"/>
    </source>
</evidence>
<evidence type="ECO:0000313" key="8">
    <source>
        <dbReference type="Proteomes" id="UP001150062"/>
    </source>
</evidence>
<evidence type="ECO:0000259" key="6">
    <source>
        <dbReference type="PROSITE" id="PS50089"/>
    </source>
</evidence>
<feature type="transmembrane region" description="Helical" evidence="5">
    <location>
        <begin position="76"/>
        <end position="97"/>
    </location>
</feature>
<feature type="domain" description="RING-type" evidence="6">
    <location>
        <begin position="163"/>
        <end position="204"/>
    </location>
</feature>
<dbReference type="EMBL" id="JAOAOG010000297">
    <property type="protein sequence ID" value="KAJ6231924.1"/>
    <property type="molecule type" value="Genomic_DNA"/>
</dbReference>
<feature type="transmembrane region" description="Helical" evidence="5">
    <location>
        <begin position="103"/>
        <end position="124"/>
    </location>
</feature>
<dbReference type="Gene3D" id="3.30.40.10">
    <property type="entry name" value="Zinc/RING finger domain, C3HC4 (zinc finger)"/>
    <property type="match status" value="1"/>
</dbReference>
<protein>
    <submittedName>
        <fullName evidence="7">Ring zinc finger protein-related</fullName>
    </submittedName>
</protein>
<comment type="caution">
    <text evidence="7">The sequence shown here is derived from an EMBL/GenBank/DDBJ whole genome shotgun (WGS) entry which is preliminary data.</text>
</comment>
<proteinExistence type="predicted"/>
<keyword evidence="8" id="KW-1185">Reference proteome</keyword>
<keyword evidence="5" id="KW-1133">Transmembrane helix</keyword>
<dbReference type="SUPFAM" id="SSF57850">
    <property type="entry name" value="RING/U-box"/>
    <property type="match status" value="1"/>
</dbReference>